<dbReference type="InterPro" id="IPR014908">
    <property type="entry name" value="Nucleoporin_Nup133/Nup155_N"/>
</dbReference>
<evidence type="ECO:0000259" key="6">
    <source>
        <dbReference type="Pfam" id="PF08801"/>
    </source>
</evidence>
<feature type="coiled-coil region" evidence="4">
    <location>
        <begin position="1338"/>
        <end position="1368"/>
    </location>
</feature>
<evidence type="ECO:0000256" key="2">
    <source>
        <dbReference type="ARBA" id="ARBA00022448"/>
    </source>
</evidence>
<feature type="non-terminal residue" evidence="7">
    <location>
        <position position="1"/>
    </location>
</feature>
<evidence type="ECO:0000256" key="3">
    <source>
        <dbReference type="ARBA" id="ARBA00023242"/>
    </source>
</evidence>
<evidence type="ECO:0000256" key="1">
    <source>
        <dbReference type="ARBA" id="ARBA00004123"/>
    </source>
</evidence>
<reference evidence="7" key="1">
    <citation type="journal article" date="2009" name="Curr. Biol.">
        <title>Two distinct repeat sequences of Nup98 nucleoporins characterize dual nuclei in the binucleated ciliate tetrahymena.</title>
        <authorList>
            <person name="Iwamoto M."/>
            <person name="Mori C."/>
            <person name="Kojidani T."/>
            <person name="Bunai F."/>
            <person name="Hori T."/>
            <person name="Fukagawa T."/>
            <person name="Hiraoka Y."/>
            <person name="Haraguchi T."/>
        </authorList>
    </citation>
    <scope>NUCLEOTIDE SEQUENCE</scope>
    <source>
        <strain evidence="7">B strain</strain>
    </source>
</reference>
<dbReference type="InterPro" id="IPR004870">
    <property type="entry name" value="Nucleoporin_Nup155"/>
</dbReference>
<keyword evidence="3" id="KW-0539">Nucleus</keyword>
<feature type="coiled-coil region" evidence="4">
    <location>
        <begin position="1840"/>
        <end position="1874"/>
    </location>
</feature>
<dbReference type="EMBL" id="AB548307">
    <property type="protein sequence ID" value="BAI77881.1"/>
    <property type="molecule type" value="mRNA"/>
</dbReference>
<feature type="compositionally biased region" description="Low complexity" evidence="5">
    <location>
        <begin position="1969"/>
        <end position="1983"/>
    </location>
</feature>
<protein>
    <submittedName>
        <fullName evidence="7">Nucleoporin Nup155</fullName>
    </submittedName>
</protein>
<feature type="compositionally biased region" description="Polar residues" evidence="5">
    <location>
        <begin position="1959"/>
        <end position="1968"/>
    </location>
</feature>
<comment type="subcellular location">
    <subcellularLocation>
        <location evidence="1">Nucleus</location>
    </subcellularLocation>
</comment>
<sequence>MSINFQQISTSNYPNLNQEKMSSKFLSSAQKRKRGDDYFSQQGGLSNFNAFNTNKDRDQKFAGDSFIGNQQSQQAQLGYFNKFGDNKSTNQMNNNNISMMSNHGFVIQNNLKGYNRHSQETSANTFLNQSSNQLYKFNAKNTEINQFNFNNQFNQISNETLPIHQDIPPNPQILNPGSYNISYNNDTELLRREVIKEQNLQEKMLVVQKEQKIQSEIAYSFKQMSRLLDACLKQDETGAGITSVKQNDFQLPHGSNFIQFKAIEFPQRIVEYYTDLLENQYESDQQRNDEESISVNKGIIAELSLAWVSINKKLFMWKYGPQSFAQFTRLYNKNEYYRQNKDQYGTKRDDKIDKDDLKEFDLEDTILYIAFGQPKYAIFKQNEIKNVLVIAFPNYIKVMHIKLEHNNIDIQDINVSISTDHEYVNKIVFSKKGRIFFGGSSGRVKYIDYFKSQILGITISEKFKAKEGVNWQQKFKQQIPLLNQDQQVIDISVDDTRQILYALVEVQCDKPFFRNPFSYNPYQQKTTQRIDVYDLGAFDEDFTLIGSLTHAQFADQLLSSQTNHFHLLPTSKELSIISVSAIEKYQSNDYNFVIVTQSGIRVYYVLKTKPVTDKKNQILSAQETKEAREKFQMFEKYRPIAEFQIAIVKGMLDISHQNSAFRNLHVFYDHKDYQTCKGSYVQVIDDEQKKYIKSAFATRGGVVMQKIENKQNRLIFIESNQQYIARLKENMFSNHQIFSEIHPNFVVATERMGELILDFQNRDENSNILNDLTFAQIPEKNLLPPQISSLILLNSFEQLETSQMIGEQNGQQAYVCLNDLTKQCYSQPSHYVVLTSKGILLYYQQRPIDLLYQLIKVLPDYITEPNQTQAQLQFQLLNQKKLNKFSNKQIDIKNNQQQKQNSLEFFEQFIITYGVTETFAMLSQMLCHSHLEYYQNLNVHNHLDKQLKNKLSDTTLNNTNNFTQGTQYEQNTNKFPGQKNNEKPLDPSQIPETIITEISESILKKSHFLFQKYGDILLDETSENQYQSKQMNDEFQNTLGKAWEWTRRKYTSKVEGVLLYFSRLIRPVWNKPLVNSYAFKFFINEPIENFKREEIQAFTRRLNEFKFWLENETKVIYCNELKNNTLLGSDSNQSINNIYMKSASISTSNRYGNQNRYKSNEERMQEIKADEAKLIDDLLRFCSKIIQVANLFLFISENKLRSNLNNVEFRDLREEILQIRFKDVFTDKKNEKIVKNYVLQAIKLDPKYMDQAKMVLSQFNTIFHDRDFNISQAEIKLQMILSKFARTGVPEAKYLNECTNILLEHIEYLNSDYIDKFFMIYSSLDSRVDFTKIAIECIKFHQRIIENIERQQQETQALEEQLRASQQYNPVNKYSEQLKIQKQILDDNSQQREFCLQKIIQILEDLHKESEFDPKTKVNKDLQILNIVKLIQNYPSDFVHSVVIDFLLRNKRKSEILELNSPFTEQIFSNFGTDNAECLKIKFKYLEQMGNVREAYNVAFQLSNFKNREESEDRVLLDDRISFTEIAIYDISVILSDFNISETDKIRYYAEREILVKQARILKIQKKMYEKLLNGINYVENSLKKSKTSGDKKTLEQKKLLLKESYDVLQFMRLDEHMLEKYYVWPLNLVEFALILYDMTGEQKVDSSINSIYDKLIGRMLGNDIYETKQWPHNIQDTLIMLNEEIEEKARLFNLDHIVVKCESNNAQISQDIKFQLKDFIYLYNQLLVQKEDSDIKILSSPLWMPHFLVTKLNFSPLNLISHYSAIGNILKGEVSNSYNIHIKNCLFILLRHSINYISNVLQNHEQHSREFISIRNSIQILEKVLESFNNEFMALLQSQTQNKSEIIQYQQQLSKLQEEISLQIGEIEQLDSDFQYLNQGANYNNSIESQQSLLNGSKNKEGNSQIFEFDQDSKPLKEMHNAEYIRKMKEKRNDALQDPANKLQMAYILGGFTSSLQNRNESNGSSLNQTNKSKQNTNSSNQHQTISFGDSKFFESNSNSRQNNTNSSGINEYAFYEFNKILENKNEQEIQLEKNKNY</sequence>
<dbReference type="PANTHER" id="PTHR10350">
    <property type="entry name" value="NUCLEAR PORE COMPLEX PROTEIN NUP155"/>
    <property type="match status" value="1"/>
</dbReference>
<reference evidence="7" key="2">
    <citation type="submission" date="2010-02" db="EMBL/GenBank/DDBJ databases">
        <authorList>
            <person name="Iwamoto M."/>
            <person name="Haraguchi T."/>
        </authorList>
    </citation>
    <scope>NUCLEOTIDE SEQUENCE</scope>
    <source>
        <strain evidence="7">B strain</strain>
    </source>
</reference>
<organism evidence="7">
    <name type="scientific">Tetrahymena thermophila</name>
    <dbReference type="NCBI Taxonomy" id="5911"/>
    <lineage>
        <taxon>Eukaryota</taxon>
        <taxon>Sar</taxon>
        <taxon>Alveolata</taxon>
        <taxon>Ciliophora</taxon>
        <taxon>Intramacronucleata</taxon>
        <taxon>Oligohymenophorea</taxon>
        <taxon>Hymenostomatida</taxon>
        <taxon>Tetrahymenina</taxon>
        <taxon>Tetrahymenidae</taxon>
        <taxon>Tetrahymena</taxon>
    </lineage>
</organism>
<dbReference type="GO" id="GO:0044611">
    <property type="term" value="C:nuclear pore inner ring"/>
    <property type="evidence" value="ECO:0007669"/>
    <property type="project" value="TreeGrafter"/>
</dbReference>
<dbReference type="PANTHER" id="PTHR10350:SF6">
    <property type="entry name" value="NUCLEAR PORE COMPLEX PROTEIN NUP155"/>
    <property type="match status" value="1"/>
</dbReference>
<feature type="region of interest" description="Disordered" evidence="5">
    <location>
        <begin position="1959"/>
        <end position="1986"/>
    </location>
</feature>
<gene>
    <name evidence="7" type="primary">NUP155</name>
</gene>
<evidence type="ECO:0000313" key="7">
    <source>
        <dbReference type="EMBL" id="BAI77881.1"/>
    </source>
</evidence>
<accession>D3KZ16</accession>
<feature type="compositionally biased region" description="Polar residues" evidence="5">
    <location>
        <begin position="960"/>
        <end position="979"/>
    </location>
</feature>
<feature type="region of interest" description="Disordered" evidence="5">
    <location>
        <begin position="960"/>
        <end position="988"/>
    </location>
</feature>
<proteinExistence type="evidence at transcript level"/>
<name>D3KZ16_TETTH</name>
<evidence type="ECO:0000256" key="4">
    <source>
        <dbReference type="SAM" id="Coils"/>
    </source>
</evidence>
<dbReference type="GO" id="GO:0006606">
    <property type="term" value="P:protein import into nucleus"/>
    <property type="evidence" value="ECO:0007669"/>
    <property type="project" value="TreeGrafter"/>
</dbReference>
<keyword evidence="4" id="KW-0175">Coiled coil</keyword>
<dbReference type="GO" id="GO:0006405">
    <property type="term" value="P:RNA export from nucleus"/>
    <property type="evidence" value="ECO:0007669"/>
    <property type="project" value="TreeGrafter"/>
</dbReference>
<dbReference type="GO" id="GO:0036228">
    <property type="term" value="P:protein localization to nuclear inner membrane"/>
    <property type="evidence" value="ECO:0007669"/>
    <property type="project" value="TreeGrafter"/>
</dbReference>
<keyword evidence="2" id="KW-0813">Transport</keyword>
<evidence type="ECO:0000256" key="5">
    <source>
        <dbReference type="SAM" id="MobiDB-lite"/>
    </source>
</evidence>
<dbReference type="GO" id="GO:0000972">
    <property type="term" value="P:transcription-dependent tethering of RNA polymerase II gene DNA at nuclear periphery"/>
    <property type="evidence" value="ECO:0007669"/>
    <property type="project" value="TreeGrafter"/>
</dbReference>
<feature type="domain" description="Nucleoporin Nup133/Nup155-like N-terminal" evidence="6">
    <location>
        <begin position="278"/>
        <end position="503"/>
    </location>
</feature>
<dbReference type="GO" id="GO:0017056">
    <property type="term" value="F:structural constituent of nuclear pore"/>
    <property type="evidence" value="ECO:0007669"/>
    <property type="project" value="InterPro"/>
</dbReference>
<dbReference type="TCDB" id="1.I.1.1.4">
    <property type="family name" value="the nuclear pore complex (npc) family"/>
</dbReference>
<dbReference type="Pfam" id="PF08801">
    <property type="entry name" value="Nucleoporin_N"/>
    <property type="match status" value="1"/>
</dbReference>
<dbReference type="Gene3D" id="1.20.58.1780">
    <property type="match status" value="1"/>
</dbReference>